<dbReference type="InterPro" id="IPR019179">
    <property type="entry name" value="CC149"/>
</dbReference>
<evidence type="ECO:0000313" key="4">
    <source>
        <dbReference type="Proteomes" id="UP000678393"/>
    </source>
</evidence>
<keyword evidence="4" id="KW-1185">Reference proteome</keyword>
<evidence type="ECO:0000256" key="2">
    <source>
        <dbReference type="ARBA" id="ARBA00023054"/>
    </source>
</evidence>
<dbReference type="PANTHER" id="PTHR21682">
    <property type="entry name" value="COILED-COIL DOMAIN-CONTAINING PROTEIN 149"/>
    <property type="match status" value="1"/>
</dbReference>
<name>A0A8S3ZYM7_9EUPU</name>
<dbReference type="EMBL" id="CAJHNH020006667">
    <property type="protein sequence ID" value="CAG5133974.1"/>
    <property type="molecule type" value="Genomic_DNA"/>
</dbReference>
<evidence type="ECO:0000256" key="1">
    <source>
        <dbReference type="ARBA" id="ARBA00005872"/>
    </source>
</evidence>
<gene>
    <name evidence="3" type="ORF">CUNI_LOCUS19532</name>
</gene>
<organism evidence="3 4">
    <name type="scientific">Candidula unifasciata</name>
    <dbReference type="NCBI Taxonomy" id="100452"/>
    <lineage>
        <taxon>Eukaryota</taxon>
        <taxon>Metazoa</taxon>
        <taxon>Spiralia</taxon>
        <taxon>Lophotrochozoa</taxon>
        <taxon>Mollusca</taxon>
        <taxon>Gastropoda</taxon>
        <taxon>Heterobranchia</taxon>
        <taxon>Euthyneura</taxon>
        <taxon>Panpulmonata</taxon>
        <taxon>Eupulmonata</taxon>
        <taxon>Stylommatophora</taxon>
        <taxon>Helicina</taxon>
        <taxon>Helicoidea</taxon>
        <taxon>Geomitridae</taxon>
        <taxon>Candidula</taxon>
    </lineage>
</organism>
<dbReference type="OrthoDB" id="5917629at2759"/>
<dbReference type="PANTHER" id="PTHR21682:SF2">
    <property type="entry name" value="COILED-COIL DOMAIN-CONTAINING PROTEIN 149"/>
    <property type="match status" value="1"/>
</dbReference>
<accession>A0A8S3ZYM7</accession>
<reference evidence="3" key="1">
    <citation type="submission" date="2021-04" db="EMBL/GenBank/DDBJ databases">
        <authorList>
            <consortium name="Molecular Ecology Group"/>
        </authorList>
    </citation>
    <scope>NUCLEOTIDE SEQUENCE</scope>
</reference>
<evidence type="ECO:0000313" key="3">
    <source>
        <dbReference type="EMBL" id="CAG5133974.1"/>
    </source>
</evidence>
<comment type="similarity">
    <text evidence="1">Belongs to the CCDC149 family.</text>
</comment>
<keyword evidence="2" id="KW-0175">Coiled coil</keyword>
<comment type="caution">
    <text evidence="3">The sequence shown here is derived from an EMBL/GenBank/DDBJ whole genome shotgun (WGS) entry which is preliminary data.</text>
</comment>
<dbReference type="Proteomes" id="UP000678393">
    <property type="component" value="Unassembled WGS sequence"/>
</dbReference>
<protein>
    <submittedName>
        <fullName evidence="3">Uncharacterized protein</fullName>
    </submittedName>
</protein>
<dbReference type="Pfam" id="PF09789">
    <property type="entry name" value="CC149"/>
    <property type="match status" value="1"/>
</dbReference>
<feature type="non-terminal residue" evidence="3">
    <location>
        <position position="1"/>
    </location>
</feature>
<dbReference type="AlphaFoldDB" id="A0A8S3ZYM7"/>
<feature type="non-terminal residue" evidence="3">
    <location>
        <position position="74"/>
    </location>
</feature>
<proteinExistence type="inferred from homology"/>
<sequence>SILEKKKTKGILKLGQSRSGGLVITQKQVQQIMQSRSSITPTPQALADLQGLCGALLDTISDKNLALSHQRKTN</sequence>